<name>A0ABS5AHB3_9PSEU</name>
<dbReference type="InterPro" id="IPR043504">
    <property type="entry name" value="Peptidase_S1_PA_chymotrypsin"/>
</dbReference>
<organism evidence="1 2">
    <name type="scientific">Crossiella equi</name>
    <dbReference type="NCBI Taxonomy" id="130796"/>
    <lineage>
        <taxon>Bacteria</taxon>
        <taxon>Bacillati</taxon>
        <taxon>Actinomycetota</taxon>
        <taxon>Actinomycetes</taxon>
        <taxon>Pseudonocardiales</taxon>
        <taxon>Pseudonocardiaceae</taxon>
        <taxon>Crossiella</taxon>
    </lineage>
</organism>
<comment type="caution">
    <text evidence="1">The sequence shown here is derived from an EMBL/GenBank/DDBJ whole genome shotgun (WGS) entry which is preliminary data.</text>
</comment>
<dbReference type="Gene3D" id="2.40.10.10">
    <property type="entry name" value="Trypsin-like serine proteases"/>
    <property type="match status" value="2"/>
</dbReference>
<dbReference type="Proteomes" id="UP001519363">
    <property type="component" value="Unassembled WGS sequence"/>
</dbReference>
<dbReference type="EMBL" id="JAGIOO010000001">
    <property type="protein sequence ID" value="MBP2475973.1"/>
    <property type="molecule type" value="Genomic_DNA"/>
</dbReference>
<reference evidence="1 2" key="1">
    <citation type="submission" date="2021-03" db="EMBL/GenBank/DDBJ databases">
        <title>Sequencing the genomes of 1000 actinobacteria strains.</title>
        <authorList>
            <person name="Klenk H.-P."/>
        </authorList>
    </citation>
    <scope>NUCLEOTIDE SEQUENCE [LARGE SCALE GENOMIC DNA]</scope>
    <source>
        <strain evidence="1 2">DSM 44580</strain>
    </source>
</reference>
<sequence>MTSAADNRRRAAIRPVKRRHEDGLLDLPGVVAVDIGDQVTGGLRTGRVAIVVSVRTKRPGIAVAAGQLLPDDIEGVPVDVVEEDVQLHPALLPVGAAPEVPGESFDALVGGISLGPCRAVRMGPPHAPEFGEYVTVGTLGLLVADRVDRRKVFGLTNFHIACVDDAWAVGDAMTHPSRVDGGRCPKDVVGGLARAALSGSVDAALVEVAPDRPWRREVAQLGRPRGLAPARLGSLVHKRARTTGLTGGIVVSTDVTLCLDYGATLGRRRLRDQVRVTAPEGSFGDRGDSGAVLLDEDNQVVGLHCAGTVGGASGFANPIERVLAELDVTIA</sequence>
<evidence type="ECO:0000313" key="1">
    <source>
        <dbReference type="EMBL" id="MBP2475973.1"/>
    </source>
</evidence>
<dbReference type="RefSeq" id="WP_086784303.1">
    <property type="nucleotide sequence ID" value="NZ_JAGIOO010000001.1"/>
</dbReference>
<gene>
    <name evidence="1" type="ORF">JOF53_004845</name>
</gene>
<keyword evidence="2" id="KW-1185">Reference proteome</keyword>
<dbReference type="InterPro" id="IPR009003">
    <property type="entry name" value="Peptidase_S1_PA"/>
</dbReference>
<accession>A0ABS5AHB3</accession>
<evidence type="ECO:0000313" key="2">
    <source>
        <dbReference type="Proteomes" id="UP001519363"/>
    </source>
</evidence>
<dbReference type="SUPFAM" id="SSF50494">
    <property type="entry name" value="Trypsin-like serine proteases"/>
    <property type="match status" value="1"/>
</dbReference>
<proteinExistence type="predicted"/>
<protein>
    <submittedName>
        <fullName evidence="1">Uncharacterized protein</fullName>
    </submittedName>
</protein>